<dbReference type="CDD" id="cd00200">
    <property type="entry name" value="WD40"/>
    <property type="match status" value="1"/>
</dbReference>
<evidence type="ECO:0000256" key="2">
    <source>
        <dbReference type="ARBA" id="ARBA00022737"/>
    </source>
</evidence>
<name>A0A7S2XJA3_9STRA</name>
<organism evidence="6">
    <name type="scientific">Attheya septentrionalis</name>
    <dbReference type="NCBI Taxonomy" id="420275"/>
    <lineage>
        <taxon>Eukaryota</taxon>
        <taxon>Sar</taxon>
        <taxon>Stramenopiles</taxon>
        <taxon>Ochrophyta</taxon>
        <taxon>Bacillariophyta</taxon>
        <taxon>Coscinodiscophyceae</taxon>
        <taxon>Chaetocerotophycidae</taxon>
        <taxon>Chaetocerotales</taxon>
        <taxon>Attheyaceae</taxon>
        <taxon>Attheya</taxon>
    </lineage>
</organism>
<feature type="region of interest" description="Disordered" evidence="5">
    <location>
        <begin position="1"/>
        <end position="28"/>
    </location>
</feature>
<feature type="repeat" description="WD" evidence="4">
    <location>
        <begin position="101"/>
        <end position="137"/>
    </location>
</feature>
<dbReference type="InterPro" id="IPR015943">
    <property type="entry name" value="WD40/YVTN_repeat-like_dom_sf"/>
</dbReference>
<comment type="similarity">
    <text evidence="3">Belongs to the WD repeat CIA1 family.</text>
</comment>
<dbReference type="PRINTS" id="PR00320">
    <property type="entry name" value="GPROTEINBRPT"/>
</dbReference>
<dbReference type="GO" id="GO:0016226">
    <property type="term" value="P:iron-sulfur cluster assembly"/>
    <property type="evidence" value="ECO:0007669"/>
    <property type="project" value="UniProtKB-UniRule"/>
</dbReference>
<reference evidence="6" key="1">
    <citation type="submission" date="2021-01" db="EMBL/GenBank/DDBJ databases">
        <authorList>
            <person name="Corre E."/>
            <person name="Pelletier E."/>
            <person name="Niang G."/>
            <person name="Scheremetjew M."/>
            <person name="Finn R."/>
            <person name="Kale V."/>
            <person name="Holt S."/>
            <person name="Cochrane G."/>
            <person name="Meng A."/>
            <person name="Brown T."/>
            <person name="Cohen L."/>
        </authorList>
    </citation>
    <scope>NUCLEOTIDE SEQUENCE</scope>
    <source>
        <strain evidence="6">CCMP2084</strain>
    </source>
</reference>
<dbReference type="SMART" id="SM00320">
    <property type="entry name" value="WD40"/>
    <property type="match status" value="7"/>
</dbReference>
<sequence length="441" mass="47375">MASVASVAQAEDESVATGRTMAPQHPPSTLECATILGPPLKNSGPAWQCDWSRNGSLLAVCFGAPNPCVRIWKLCLGSNHDPDTDNNNEDSHYWGLVATLAGVHERTIRSVAFCPSNSTGTTILACASFDGTVTIWQNFADDSSNSTLLSPEIKAFSNESDNFPRNETKTNEPQQEWECVAQLEGHENEVKCVAWNTAGSLLATCGRDKSVWVWECFLSGTVGGANDANGEDEDFECLAVLQGHEGDVKTVVFAPSHGMWGDGDEILLSASYDDTIKVWAEDGGDWYCAATLDSAVHTDTIWALALAPGGVRLVSGSADHSLAVWKCYTPSEVAQLFPDETGPVFKCVGKLPDAHDRAVYSIHCAPSRVGHGRIASAGADNAIHIYAEVLGKSSDQPLFTLDATAQLDQDINCIQWHPRDGTLLASTGDDGTVRLWNYQIS</sequence>
<dbReference type="InterPro" id="IPR001680">
    <property type="entry name" value="WD40_rpt"/>
</dbReference>
<accession>A0A7S2XJA3</accession>
<dbReference type="Gene3D" id="2.130.10.10">
    <property type="entry name" value="YVTN repeat-like/Quinoprotein amine dehydrogenase"/>
    <property type="match status" value="1"/>
</dbReference>
<dbReference type="InterPro" id="IPR020472">
    <property type="entry name" value="WD40_PAC1"/>
</dbReference>
<dbReference type="InterPro" id="IPR028608">
    <property type="entry name" value="CIAO1/Cia1"/>
</dbReference>
<protein>
    <recommendedName>
        <fullName evidence="3">Probable cytosolic iron-sulfur protein assembly protein CIAO1 homolog</fullName>
    </recommendedName>
</protein>
<dbReference type="EMBL" id="HBHQ01004316">
    <property type="protein sequence ID" value="CAD9811043.1"/>
    <property type="molecule type" value="Transcribed_RNA"/>
</dbReference>
<dbReference type="PANTHER" id="PTHR19920">
    <property type="entry name" value="WD40 PROTEIN CIAO1"/>
    <property type="match status" value="1"/>
</dbReference>
<dbReference type="Pfam" id="PF00400">
    <property type="entry name" value="WD40"/>
    <property type="match status" value="5"/>
</dbReference>
<gene>
    <name evidence="6" type="ORF">ASEP1449_LOCUS2867</name>
</gene>
<feature type="repeat" description="WD" evidence="4">
    <location>
        <begin position="241"/>
        <end position="279"/>
    </location>
</feature>
<feature type="repeat" description="WD" evidence="4">
    <location>
        <begin position="294"/>
        <end position="335"/>
    </location>
</feature>
<dbReference type="InterPro" id="IPR036322">
    <property type="entry name" value="WD40_repeat_dom_sf"/>
</dbReference>
<dbReference type="GO" id="GO:0097361">
    <property type="term" value="C:cytosolic [4Fe-4S] assembly targeting complex"/>
    <property type="evidence" value="ECO:0007669"/>
    <property type="project" value="InterPro"/>
</dbReference>
<evidence type="ECO:0000256" key="1">
    <source>
        <dbReference type="ARBA" id="ARBA00022574"/>
    </source>
</evidence>
<dbReference type="PROSITE" id="PS50294">
    <property type="entry name" value="WD_REPEATS_REGION"/>
    <property type="match status" value="4"/>
</dbReference>
<feature type="repeat" description="WD" evidence="4">
    <location>
        <begin position="404"/>
        <end position="441"/>
    </location>
</feature>
<proteinExistence type="inferred from homology"/>
<dbReference type="HAMAP" id="MF_03037">
    <property type="entry name" value="ciao1"/>
    <property type="match status" value="1"/>
</dbReference>
<feature type="repeat" description="WD" evidence="4">
    <location>
        <begin position="183"/>
        <end position="215"/>
    </location>
</feature>
<dbReference type="PROSITE" id="PS50082">
    <property type="entry name" value="WD_REPEATS_2"/>
    <property type="match status" value="5"/>
</dbReference>
<dbReference type="AlphaFoldDB" id="A0A7S2XJA3"/>
<keyword evidence="2" id="KW-0677">Repeat</keyword>
<evidence type="ECO:0000313" key="6">
    <source>
        <dbReference type="EMBL" id="CAD9811043.1"/>
    </source>
</evidence>
<evidence type="ECO:0000256" key="5">
    <source>
        <dbReference type="SAM" id="MobiDB-lite"/>
    </source>
</evidence>
<evidence type="ECO:0000256" key="3">
    <source>
        <dbReference type="HAMAP-Rule" id="MF_03037"/>
    </source>
</evidence>
<keyword evidence="1 4" id="KW-0853">WD repeat</keyword>
<comment type="function">
    <text evidence="3">Essential component of the cytosolic iron-sulfur (Fe/S) protein assembly machinery. Required for the maturation of extramitochondrial Fe/S proteins.</text>
</comment>
<evidence type="ECO:0000256" key="4">
    <source>
        <dbReference type="PROSITE-ProRule" id="PRU00221"/>
    </source>
</evidence>
<dbReference type="SUPFAM" id="SSF50978">
    <property type="entry name" value="WD40 repeat-like"/>
    <property type="match status" value="1"/>
</dbReference>
<dbReference type="PANTHER" id="PTHR19920:SF0">
    <property type="entry name" value="CYTOSOLIC IRON-SULFUR PROTEIN ASSEMBLY PROTEIN CIAO1-RELATED"/>
    <property type="match status" value="1"/>
</dbReference>